<dbReference type="Gene3D" id="3.30.870.10">
    <property type="entry name" value="Endonuclease Chain A"/>
    <property type="match status" value="2"/>
</dbReference>
<feature type="binding site" evidence="10">
    <location>
        <position position="463"/>
    </location>
    <ligand>
        <name>substrate</name>
    </ligand>
</feature>
<dbReference type="GO" id="GO:0005634">
    <property type="term" value="C:nucleus"/>
    <property type="evidence" value="ECO:0007669"/>
    <property type="project" value="UniProtKB-SubCell"/>
</dbReference>
<keyword evidence="6" id="KW-0269">Exonuclease</keyword>
<keyword evidence="4" id="KW-0227">DNA damage</keyword>
<evidence type="ECO:0000256" key="10">
    <source>
        <dbReference type="PIRSR" id="PIRSR610347-2"/>
    </source>
</evidence>
<evidence type="ECO:0000256" key="1">
    <source>
        <dbReference type="ARBA" id="ARBA00004123"/>
    </source>
</evidence>
<evidence type="ECO:0000313" key="13">
    <source>
        <dbReference type="Proteomes" id="UP000247409"/>
    </source>
</evidence>
<dbReference type="GO" id="GO:0003690">
    <property type="term" value="F:double-stranded DNA binding"/>
    <property type="evidence" value="ECO:0007669"/>
    <property type="project" value="TreeGrafter"/>
</dbReference>
<organism evidence="12 13">
    <name type="scientific">Gracilariopsis chorda</name>
    <dbReference type="NCBI Taxonomy" id="448386"/>
    <lineage>
        <taxon>Eukaryota</taxon>
        <taxon>Rhodophyta</taxon>
        <taxon>Florideophyceae</taxon>
        <taxon>Rhodymeniophycidae</taxon>
        <taxon>Gracilariales</taxon>
        <taxon>Gracilariaceae</taxon>
        <taxon>Gracilariopsis</taxon>
    </lineage>
</organism>
<feature type="binding site" evidence="10">
    <location>
        <position position="237"/>
    </location>
    <ligand>
        <name>substrate</name>
    </ligand>
</feature>
<evidence type="ECO:0000256" key="4">
    <source>
        <dbReference type="ARBA" id="ARBA00022763"/>
    </source>
</evidence>
<dbReference type="SUPFAM" id="SSF56024">
    <property type="entry name" value="Phospholipase D/nuclease"/>
    <property type="match status" value="2"/>
</dbReference>
<evidence type="ECO:0000313" key="12">
    <source>
        <dbReference type="EMBL" id="PXF47824.1"/>
    </source>
</evidence>
<dbReference type="InterPro" id="IPR010347">
    <property type="entry name" value="Tdp1"/>
</dbReference>
<protein>
    <submittedName>
        <fullName evidence="12">Tyrosyl-DNA phosphodiesterase 1</fullName>
    </submittedName>
</protein>
<dbReference type="PANTHER" id="PTHR12415:SF0">
    <property type="entry name" value="TYROSYL-DNA PHOSPHODIESTERASE 1"/>
    <property type="match status" value="1"/>
</dbReference>
<dbReference type="AlphaFoldDB" id="A0A2V3J095"/>
<dbReference type="GO" id="GO:0003697">
    <property type="term" value="F:single-stranded DNA binding"/>
    <property type="evidence" value="ECO:0007669"/>
    <property type="project" value="TreeGrafter"/>
</dbReference>
<reference evidence="12 13" key="1">
    <citation type="journal article" date="2018" name="Mol. Biol. Evol.">
        <title>Analysis of the draft genome of the red seaweed Gracilariopsis chorda provides insights into genome size evolution in Rhodophyta.</title>
        <authorList>
            <person name="Lee J."/>
            <person name="Yang E.C."/>
            <person name="Graf L."/>
            <person name="Yang J.H."/>
            <person name="Qiu H."/>
            <person name="Zel Zion U."/>
            <person name="Chan C.X."/>
            <person name="Stephens T.G."/>
            <person name="Weber A.P.M."/>
            <person name="Boo G.H."/>
            <person name="Boo S.M."/>
            <person name="Kim K.M."/>
            <person name="Shin Y."/>
            <person name="Jung M."/>
            <person name="Lee S.J."/>
            <person name="Yim H.S."/>
            <person name="Lee J.H."/>
            <person name="Bhattacharya D."/>
            <person name="Yoon H.S."/>
        </authorList>
    </citation>
    <scope>NUCLEOTIDE SEQUENCE [LARGE SCALE GENOMIC DNA]</scope>
    <source>
        <strain evidence="12 13">SKKU-2015</strain>
        <tissue evidence="12">Whole body</tissue>
    </source>
</reference>
<evidence type="ECO:0000256" key="8">
    <source>
        <dbReference type="ARBA" id="ARBA00023242"/>
    </source>
</evidence>
<evidence type="ECO:0000256" key="9">
    <source>
        <dbReference type="PIRSR" id="PIRSR610347-1"/>
    </source>
</evidence>
<dbReference type="GO" id="GO:0006281">
    <property type="term" value="P:DNA repair"/>
    <property type="evidence" value="ECO:0007669"/>
    <property type="project" value="UniProtKB-KW"/>
</dbReference>
<evidence type="ECO:0000256" key="3">
    <source>
        <dbReference type="ARBA" id="ARBA00022722"/>
    </source>
</evidence>
<feature type="active site" description="Proton donor/acceptor" evidence="9">
    <location>
        <position position="461"/>
    </location>
</feature>
<dbReference type="GO" id="GO:0004527">
    <property type="term" value="F:exonuclease activity"/>
    <property type="evidence" value="ECO:0007669"/>
    <property type="project" value="UniProtKB-KW"/>
</dbReference>
<feature type="active site" description="Nucleophile" evidence="9">
    <location>
        <position position="235"/>
    </location>
</feature>
<keyword evidence="7" id="KW-0234">DNA repair</keyword>
<dbReference type="OrthoDB" id="47785at2759"/>
<feature type="site" description="Interaction with DNA" evidence="11">
    <location>
        <position position="487"/>
    </location>
</feature>
<dbReference type="PANTHER" id="PTHR12415">
    <property type="entry name" value="TYROSYL-DNA PHOSPHODIESTERASE 1"/>
    <property type="match status" value="1"/>
</dbReference>
<dbReference type="CDD" id="cd09122">
    <property type="entry name" value="PLDc_Tdp1_1"/>
    <property type="match status" value="1"/>
</dbReference>
<dbReference type="Proteomes" id="UP000247409">
    <property type="component" value="Unassembled WGS sequence"/>
</dbReference>
<comment type="subcellular location">
    <subcellularLocation>
        <location evidence="1">Nucleus</location>
    </subcellularLocation>
</comment>
<dbReference type="GO" id="GO:0017005">
    <property type="term" value="F:3'-tyrosyl-DNA phosphodiesterase activity"/>
    <property type="evidence" value="ECO:0007669"/>
    <property type="project" value="TreeGrafter"/>
</dbReference>
<proteinExistence type="inferred from homology"/>
<sequence length="617" mass="69691">MFDVDRTLRGFLADERNGRISESQWEALYRAAAKADGYDYQRLKSVVGAMWRQRHCVSAQRWNVFLSQIRVKLSNYGKGELLDRVERELLEQRSPESVKPPLSKVESVRSQKRRSVEVIDLVAEVDSGSSPNEEVLSFLGFHLLKTTGVSDTHRSLSIEDIVVPGADLAVLCNYKVDISWLWNKAPAIQTCRKVLVIHGEGRNDEDLWMKFLQSEGAIDRVRFVRPETPPYGTVHSKCFLLFYPHACRVCIHTANMIPQDWDSKTQGAYIRDFPMKEQQSSTPFNNENEDFESQLYQYFSRSLNGSIKVEVLASIQRYDFSSAGVALVTSVPGTYHGTQTNGYGCLRLKMLLQKHVDFVNEDSVAVCQFSSLGSIQKVWLEEDFHDVLFANKRFPSTKKKKHSEDIQLVLPTAEQVQGSNEGLIAGASLPITSKNVFRDHIVSRLHKWDARISNRERSMPHIKTYLRYAVSRPQSPLWVLLGSFNLSVAAWGRFLKAKKGQTSKGLKILSYEIGILFVPSLSCPAAFRLDYIPIYNLWSSDERSMWTRAKDTFSVSLSLDTEFRGGALNCDGNVGDAAKGSVNAANVSVVLPIPYGLPLKRYQGTDNPWTIECCSMT</sequence>
<evidence type="ECO:0000256" key="7">
    <source>
        <dbReference type="ARBA" id="ARBA00023204"/>
    </source>
</evidence>
<evidence type="ECO:0000256" key="11">
    <source>
        <dbReference type="PIRSR" id="PIRSR610347-3"/>
    </source>
</evidence>
<dbReference type="EMBL" id="NBIV01000020">
    <property type="protein sequence ID" value="PXF47824.1"/>
    <property type="molecule type" value="Genomic_DNA"/>
</dbReference>
<comment type="caution">
    <text evidence="12">The sequence shown here is derived from an EMBL/GenBank/DDBJ whole genome shotgun (WGS) entry which is preliminary data.</text>
</comment>
<evidence type="ECO:0000256" key="5">
    <source>
        <dbReference type="ARBA" id="ARBA00022801"/>
    </source>
</evidence>
<keyword evidence="5" id="KW-0378">Hydrolase</keyword>
<comment type="similarity">
    <text evidence="2">Belongs to the tyrosyl-DNA phosphodiesterase family.</text>
</comment>
<evidence type="ECO:0000256" key="6">
    <source>
        <dbReference type="ARBA" id="ARBA00022839"/>
    </source>
</evidence>
<keyword evidence="3" id="KW-0540">Nuclease</keyword>
<dbReference type="Pfam" id="PF06087">
    <property type="entry name" value="Tyr-DNA_phospho"/>
    <property type="match status" value="1"/>
</dbReference>
<keyword evidence="8" id="KW-0539">Nucleus</keyword>
<keyword evidence="13" id="KW-1185">Reference proteome</keyword>
<gene>
    <name evidence="12" type="ORF">BWQ96_02506</name>
</gene>
<evidence type="ECO:0000256" key="2">
    <source>
        <dbReference type="ARBA" id="ARBA00010205"/>
    </source>
</evidence>
<dbReference type="STRING" id="448386.A0A2V3J095"/>
<accession>A0A2V3J095</accession>
<name>A0A2V3J095_9FLOR</name>